<dbReference type="Pfam" id="PF00096">
    <property type="entry name" value="zf-C2H2"/>
    <property type="match status" value="1"/>
</dbReference>
<sequence length="214" mass="23544">MAKYVQKGSKSATGKARKFSKPKAYSLRSAIHTRKMISEKTPRGCARTTCPKCSKSYSRLGSLEKHIATHEIAAVAEDPSEPISLRDIPAPPKETFAEAKHVLYIEAVSDSELQGFGLPDPICLTGRQNAMDKYMATVPMDLLIQFMSLSDDGPMSQAADPTTEGSDVDMASDAKYEEWIAEAYYECILPHNPWGSERMEICIGRLLPLIAGEI</sequence>
<name>A0A0D2P361_HYPSF</name>
<evidence type="ECO:0000256" key="1">
    <source>
        <dbReference type="PROSITE-ProRule" id="PRU00042"/>
    </source>
</evidence>
<keyword evidence="1" id="KW-0863">Zinc-finger</keyword>
<proteinExistence type="predicted"/>
<dbReference type="AlphaFoldDB" id="A0A0D2P361"/>
<keyword evidence="1" id="KW-0479">Metal-binding</keyword>
<keyword evidence="1" id="KW-0862">Zinc</keyword>
<dbReference type="PROSITE" id="PS00028">
    <property type="entry name" value="ZINC_FINGER_C2H2_1"/>
    <property type="match status" value="1"/>
</dbReference>
<feature type="domain" description="C2H2-type" evidence="3">
    <location>
        <begin position="48"/>
        <end position="70"/>
    </location>
</feature>
<dbReference type="GO" id="GO:0008270">
    <property type="term" value="F:zinc ion binding"/>
    <property type="evidence" value="ECO:0007669"/>
    <property type="project" value="UniProtKB-KW"/>
</dbReference>
<protein>
    <recommendedName>
        <fullName evidence="3">C2H2-type domain-containing protein</fullName>
    </recommendedName>
</protein>
<dbReference type="SMART" id="SM00355">
    <property type="entry name" value="ZnF_C2H2"/>
    <property type="match status" value="1"/>
</dbReference>
<gene>
    <name evidence="4" type="ORF">HYPSUDRAFT_48703</name>
</gene>
<evidence type="ECO:0000259" key="3">
    <source>
        <dbReference type="PROSITE" id="PS50157"/>
    </source>
</evidence>
<accession>A0A0D2P361</accession>
<evidence type="ECO:0000313" key="5">
    <source>
        <dbReference type="Proteomes" id="UP000054270"/>
    </source>
</evidence>
<evidence type="ECO:0000313" key="4">
    <source>
        <dbReference type="EMBL" id="KJA15000.1"/>
    </source>
</evidence>
<dbReference type="InterPro" id="IPR013087">
    <property type="entry name" value="Znf_C2H2_type"/>
</dbReference>
<dbReference type="EMBL" id="KN817657">
    <property type="protein sequence ID" value="KJA15000.1"/>
    <property type="molecule type" value="Genomic_DNA"/>
</dbReference>
<organism evidence="4 5">
    <name type="scientific">Hypholoma sublateritium (strain FD-334 SS-4)</name>
    <dbReference type="NCBI Taxonomy" id="945553"/>
    <lineage>
        <taxon>Eukaryota</taxon>
        <taxon>Fungi</taxon>
        <taxon>Dikarya</taxon>
        <taxon>Basidiomycota</taxon>
        <taxon>Agaricomycotina</taxon>
        <taxon>Agaricomycetes</taxon>
        <taxon>Agaricomycetidae</taxon>
        <taxon>Agaricales</taxon>
        <taxon>Agaricineae</taxon>
        <taxon>Strophariaceae</taxon>
        <taxon>Hypholoma</taxon>
    </lineage>
</organism>
<reference evidence="5" key="1">
    <citation type="submission" date="2014-04" db="EMBL/GenBank/DDBJ databases">
        <title>Evolutionary Origins and Diversification of the Mycorrhizal Mutualists.</title>
        <authorList>
            <consortium name="DOE Joint Genome Institute"/>
            <consortium name="Mycorrhizal Genomics Consortium"/>
            <person name="Kohler A."/>
            <person name="Kuo A."/>
            <person name="Nagy L.G."/>
            <person name="Floudas D."/>
            <person name="Copeland A."/>
            <person name="Barry K.W."/>
            <person name="Cichocki N."/>
            <person name="Veneault-Fourrey C."/>
            <person name="LaButti K."/>
            <person name="Lindquist E.A."/>
            <person name="Lipzen A."/>
            <person name="Lundell T."/>
            <person name="Morin E."/>
            <person name="Murat C."/>
            <person name="Riley R."/>
            <person name="Ohm R."/>
            <person name="Sun H."/>
            <person name="Tunlid A."/>
            <person name="Henrissat B."/>
            <person name="Grigoriev I.V."/>
            <person name="Hibbett D.S."/>
            <person name="Martin F."/>
        </authorList>
    </citation>
    <scope>NUCLEOTIDE SEQUENCE [LARGE SCALE GENOMIC DNA]</scope>
    <source>
        <strain evidence="5">FD-334 SS-4</strain>
    </source>
</reference>
<dbReference type="Proteomes" id="UP000054270">
    <property type="component" value="Unassembled WGS sequence"/>
</dbReference>
<evidence type="ECO:0000256" key="2">
    <source>
        <dbReference type="SAM" id="MobiDB-lite"/>
    </source>
</evidence>
<dbReference type="PROSITE" id="PS50157">
    <property type="entry name" value="ZINC_FINGER_C2H2_2"/>
    <property type="match status" value="1"/>
</dbReference>
<keyword evidence="5" id="KW-1185">Reference proteome</keyword>
<feature type="region of interest" description="Disordered" evidence="2">
    <location>
        <begin position="1"/>
        <end position="21"/>
    </location>
</feature>